<feature type="region of interest" description="Disordered" evidence="1">
    <location>
        <begin position="26"/>
        <end position="54"/>
    </location>
</feature>
<dbReference type="Proteomes" id="UP001420932">
    <property type="component" value="Unassembled WGS sequence"/>
</dbReference>
<dbReference type="EMBL" id="JBBNAF010000001">
    <property type="protein sequence ID" value="KAK9168902.1"/>
    <property type="molecule type" value="Genomic_DNA"/>
</dbReference>
<protein>
    <submittedName>
        <fullName evidence="2">Uncharacterized protein</fullName>
    </submittedName>
</protein>
<evidence type="ECO:0000313" key="2">
    <source>
        <dbReference type="EMBL" id="KAK9168902.1"/>
    </source>
</evidence>
<organism evidence="2 3">
    <name type="scientific">Stephania yunnanensis</name>
    <dbReference type="NCBI Taxonomy" id="152371"/>
    <lineage>
        <taxon>Eukaryota</taxon>
        <taxon>Viridiplantae</taxon>
        <taxon>Streptophyta</taxon>
        <taxon>Embryophyta</taxon>
        <taxon>Tracheophyta</taxon>
        <taxon>Spermatophyta</taxon>
        <taxon>Magnoliopsida</taxon>
        <taxon>Ranunculales</taxon>
        <taxon>Menispermaceae</taxon>
        <taxon>Menispermoideae</taxon>
        <taxon>Cissampelideae</taxon>
        <taxon>Stephania</taxon>
    </lineage>
</organism>
<keyword evidence="3" id="KW-1185">Reference proteome</keyword>
<evidence type="ECO:0000313" key="3">
    <source>
        <dbReference type="Proteomes" id="UP001420932"/>
    </source>
</evidence>
<dbReference type="AlphaFoldDB" id="A0AAP0LES2"/>
<evidence type="ECO:0000256" key="1">
    <source>
        <dbReference type="SAM" id="MobiDB-lite"/>
    </source>
</evidence>
<comment type="caution">
    <text evidence="2">The sequence shown here is derived from an EMBL/GenBank/DDBJ whole genome shotgun (WGS) entry which is preliminary data.</text>
</comment>
<proteinExistence type="predicted"/>
<reference evidence="2 3" key="1">
    <citation type="submission" date="2024-01" db="EMBL/GenBank/DDBJ databases">
        <title>Genome assemblies of Stephania.</title>
        <authorList>
            <person name="Yang L."/>
        </authorList>
    </citation>
    <scope>NUCLEOTIDE SEQUENCE [LARGE SCALE GENOMIC DNA]</scope>
    <source>
        <strain evidence="2">YNDBR</strain>
        <tissue evidence="2">Leaf</tissue>
    </source>
</reference>
<sequence>MDAEHVITNQVPARCFEVKSSRVWGRERERGPSKNRTRIATHPLKGTTHARYRK</sequence>
<accession>A0AAP0LES2</accession>
<name>A0AAP0LES2_9MAGN</name>
<gene>
    <name evidence="2" type="ORF">Syun_001042</name>
</gene>